<keyword evidence="1" id="KW-0472">Membrane</keyword>
<evidence type="ECO:0000313" key="3">
    <source>
        <dbReference type="Proteomes" id="UP000558488"/>
    </source>
</evidence>
<evidence type="ECO:0000313" key="2">
    <source>
        <dbReference type="EMBL" id="KAF6326422.1"/>
    </source>
</evidence>
<gene>
    <name evidence="2" type="ORF">mPipKuh1_008417</name>
</gene>
<evidence type="ECO:0000256" key="1">
    <source>
        <dbReference type="SAM" id="Phobius"/>
    </source>
</evidence>
<protein>
    <submittedName>
        <fullName evidence="2">Uncharacterized protein</fullName>
    </submittedName>
</protein>
<comment type="caution">
    <text evidence="2">The sequence shown here is derived from an EMBL/GenBank/DDBJ whole genome shotgun (WGS) entry which is preliminary data.</text>
</comment>
<sequence length="140" mass="15975">MDLTHAHHTQDTATYWQDSLLCFQTCHTLEAHLWVFLNLGVFCSTPWEQLNMGTGGGEWGDNRLIPVAQGTTCANSTHQVRQSTNLCCRGREKLPKNLKKKNRVLCHGIFFFLTETLRAYLLILLQDQKQTQREGSSVLL</sequence>
<keyword evidence="1" id="KW-0812">Transmembrane</keyword>
<accession>A0A7J7VMM7</accession>
<keyword evidence="1" id="KW-1133">Transmembrane helix</keyword>
<keyword evidence="3" id="KW-1185">Reference proteome</keyword>
<name>A0A7J7VMM7_PIPKU</name>
<dbReference type="AlphaFoldDB" id="A0A7J7VMM7"/>
<organism evidence="2 3">
    <name type="scientific">Pipistrellus kuhlii</name>
    <name type="common">Kuhl's pipistrelle</name>
    <dbReference type="NCBI Taxonomy" id="59472"/>
    <lineage>
        <taxon>Eukaryota</taxon>
        <taxon>Metazoa</taxon>
        <taxon>Chordata</taxon>
        <taxon>Craniata</taxon>
        <taxon>Vertebrata</taxon>
        <taxon>Euteleostomi</taxon>
        <taxon>Mammalia</taxon>
        <taxon>Eutheria</taxon>
        <taxon>Laurasiatheria</taxon>
        <taxon>Chiroptera</taxon>
        <taxon>Yangochiroptera</taxon>
        <taxon>Vespertilionidae</taxon>
        <taxon>Pipistrellus</taxon>
    </lineage>
</organism>
<reference evidence="2 3" key="1">
    <citation type="journal article" date="2020" name="Nature">
        <title>Six reference-quality genomes reveal evolution of bat adaptations.</title>
        <authorList>
            <person name="Jebb D."/>
            <person name="Huang Z."/>
            <person name="Pippel M."/>
            <person name="Hughes G.M."/>
            <person name="Lavrichenko K."/>
            <person name="Devanna P."/>
            <person name="Winkler S."/>
            <person name="Jermiin L.S."/>
            <person name="Skirmuntt E.C."/>
            <person name="Katzourakis A."/>
            <person name="Burkitt-Gray L."/>
            <person name="Ray D.A."/>
            <person name="Sullivan K.A.M."/>
            <person name="Roscito J.G."/>
            <person name="Kirilenko B.M."/>
            <person name="Davalos L.M."/>
            <person name="Corthals A.P."/>
            <person name="Power M.L."/>
            <person name="Jones G."/>
            <person name="Ransome R.D."/>
            <person name="Dechmann D.K.N."/>
            <person name="Locatelli A.G."/>
            <person name="Puechmaille S.J."/>
            <person name="Fedrigo O."/>
            <person name="Jarvis E.D."/>
            <person name="Hiller M."/>
            <person name="Vernes S.C."/>
            <person name="Myers E.W."/>
            <person name="Teeling E.C."/>
        </authorList>
    </citation>
    <scope>NUCLEOTIDE SEQUENCE [LARGE SCALE GENOMIC DNA]</scope>
    <source>
        <strain evidence="2">MPipKuh1</strain>
        <tissue evidence="2">Flight muscle</tissue>
    </source>
</reference>
<dbReference type="Proteomes" id="UP000558488">
    <property type="component" value="Unassembled WGS sequence"/>
</dbReference>
<dbReference type="EMBL" id="JACAGB010000014">
    <property type="protein sequence ID" value="KAF6326422.1"/>
    <property type="molecule type" value="Genomic_DNA"/>
</dbReference>
<proteinExistence type="predicted"/>
<feature type="transmembrane region" description="Helical" evidence="1">
    <location>
        <begin position="104"/>
        <end position="125"/>
    </location>
</feature>